<protein>
    <submittedName>
        <fullName evidence="7">Short-chain dehydrogenase</fullName>
    </submittedName>
</protein>
<comment type="subcellular location">
    <subcellularLocation>
        <location evidence="1">Cytoplasm</location>
    </subcellularLocation>
</comment>
<dbReference type="Gene3D" id="3.40.50.720">
    <property type="entry name" value="NAD(P)-binding Rossmann-like Domain"/>
    <property type="match status" value="1"/>
</dbReference>
<evidence type="ECO:0000256" key="1">
    <source>
        <dbReference type="ARBA" id="ARBA00004496"/>
    </source>
</evidence>
<keyword evidence="3" id="KW-0963">Cytoplasm</keyword>
<evidence type="ECO:0000313" key="7">
    <source>
        <dbReference type="EMBL" id="GEN82154.1"/>
    </source>
</evidence>
<dbReference type="SUPFAM" id="SSF51735">
    <property type="entry name" value="NAD(P)-binding Rossmann-fold domains"/>
    <property type="match status" value="1"/>
</dbReference>
<evidence type="ECO:0000256" key="5">
    <source>
        <dbReference type="ARBA" id="ARBA00023002"/>
    </source>
</evidence>
<dbReference type="AlphaFoldDB" id="A0A511Z3Y0"/>
<dbReference type="InterPro" id="IPR036291">
    <property type="entry name" value="NAD(P)-bd_dom_sf"/>
</dbReference>
<dbReference type="Pfam" id="PF00106">
    <property type="entry name" value="adh_short"/>
    <property type="match status" value="1"/>
</dbReference>
<dbReference type="EMBL" id="BJYL01000005">
    <property type="protein sequence ID" value="GEN82154.1"/>
    <property type="molecule type" value="Genomic_DNA"/>
</dbReference>
<evidence type="ECO:0000256" key="4">
    <source>
        <dbReference type="ARBA" id="ARBA00022857"/>
    </source>
</evidence>
<evidence type="ECO:0000256" key="3">
    <source>
        <dbReference type="ARBA" id="ARBA00022490"/>
    </source>
</evidence>
<accession>A0A511Z3Y0</accession>
<gene>
    <name evidence="7" type="ORF">SLU01_04660</name>
</gene>
<dbReference type="OrthoDB" id="9794387at2"/>
<dbReference type="PROSITE" id="PS00061">
    <property type="entry name" value="ADH_SHORT"/>
    <property type="match status" value="1"/>
</dbReference>
<comment type="similarity">
    <text evidence="2 6">Belongs to the short-chain dehydrogenases/reductases (SDR) family.</text>
</comment>
<dbReference type="GO" id="GO:0004757">
    <property type="term" value="F:sepiapterin reductase (NADP+) activity"/>
    <property type="evidence" value="ECO:0007669"/>
    <property type="project" value="TreeGrafter"/>
</dbReference>
<dbReference type="PRINTS" id="PR00081">
    <property type="entry name" value="GDHRDH"/>
</dbReference>
<dbReference type="PRINTS" id="PR00080">
    <property type="entry name" value="SDRFAMILY"/>
</dbReference>
<keyword evidence="4" id="KW-0521">NADP</keyword>
<comment type="caution">
    <text evidence="7">The sequence shown here is derived from an EMBL/GenBank/DDBJ whole genome shotgun (WGS) entry which is preliminary data.</text>
</comment>
<evidence type="ECO:0000256" key="6">
    <source>
        <dbReference type="RuleBase" id="RU000363"/>
    </source>
</evidence>
<sequence length="242" mass="26407">MNIYIVTGASKGIGFELMKQLRDRGGKVIGVARTNQGDPSDFIKVDLTETSNLEELIWRIVEENIHQATAFTLINNAGIVEPIGLSGSVNAEQITQAVSINMTAPMILSNAFIASLKRFEGQKKIVNISSGAGRKSYEGWGVYCATKAGLDHFSRVISLEQENAEFPVEIVSIAPGIIDTGMQETIRSSDADDFPLLDRFIDYKSQGQLSSAAQTADQLIAVLDRKDFKEIGPIADIRQIID</sequence>
<evidence type="ECO:0000256" key="2">
    <source>
        <dbReference type="ARBA" id="ARBA00006484"/>
    </source>
</evidence>
<dbReference type="InterPro" id="IPR020904">
    <property type="entry name" value="Sc_DH/Rdtase_CS"/>
</dbReference>
<dbReference type="InterPro" id="IPR051721">
    <property type="entry name" value="Biopterin_syn/organic_redct"/>
</dbReference>
<dbReference type="InterPro" id="IPR002347">
    <property type="entry name" value="SDR_fam"/>
</dbReference>
<dbReference type="GO" id="GO:0005737">
    <property type="term" value="C:cytoplasm"/>
    <property type="evidence" value="ECO:0007669"/>
    <property type="project" value="UniProtKB-SubCell"/>
</dbReference>
<name>A0A511Z3Y0_9BACL</name>
<dbReference type="PANTHER" id="PTHR44085">
    <property type="entry name" value="SEPIAPTERIN REDUCTASE"/>
    <property type="match status" value="1"/>
</dbReference>
<keyword evidence="5" id="KW-0560">Oxidoreductase</keyword>
<dbReference type="GO" id="GO:0006729">
    <property type="term" value="P:tetrahydrobiopterin biosynthetic process"/>
    <property type="evidence" value="ECO:0007669"/>
    <property type="project" value="TreeGrafter"/>
</dbReference>
<dbReference type="RefSeq" id="WP_147054948.1">
    <property type="nucleotide sequence ID" value="NZ_BJYL01000005.1"/>
</dbReference>
<reference evidence="7 8" key="1">
    <citation type="submission" date="2019-07" db="EMBL/GenBank/DDBJ databases">
        <title>Whole genome shotgun sequence of Sporosarcina luteola NBRC 105378.</title>
        <authorList>
            <person name="Hosoyama A."/>
            <person name="Uohara A."/>
            <person name="Ohji S."/>
            <person name="Ichikawa N."/>
        </authorList>
    </citation>
    <scope>NUCLEOTIDE SEQUENCE [LARGE SCALE GENOMIC DNA]</scope>
    <source>
        <strain evidence="7 8">NBRC 105378</strain>
    </source>
</reference>
<organism evidence="7 8">
    <name type="scientific">Sporosarcina luteola</name>
    <dbReference type="NCBI Taxonomy" id="582850"/>
    <lineage>
        <taxon>Bacteria</taxon>
        <taxon>Bacillati</taxon>
        <taxon>Bacillota</taxon>
        <taxon>Bacilli</taxon>
        <taxon>Bacillales</taxon>
        <taxon>Caryophanaceae</taxon>
        <taxon>Sporosarcina</taxon>
    </lineage>
</organism>
<dbReference type="Proteomes" id="UP000321901">
    <property type="component" value="Unassembled WGS sequence"/>
</dbReference>
<dbReference type="PANTHER" id="PTHR44085:SF2">
    <property type="entry name" value="SEPIAPTERIN REDUCTASE"/>
    <property type="match status" value="1"/>
</dbReference>
<keyword evidence="8" id="KW-1185">Reference proteome</keyword>
<proteinExistence type="inferred from homology"/>
<evidence type="ECO:0000313" key="8">
    <source>
        <dbReference type="Proteomes" id="UP000321901"/>
    </source>
</evidence>